<name>A0A6J5M3I1_9CAUD</name>
<gene>
    <name evidence="1" type="ORF">UFOVP415_9</name>
</gene>
<proteinExistence type="predicted"/>
<accession>A0A6J5M3I1</accession>
<dbReference type="EMBL" id="LR796390">
    <property type="protein sequence ID" value="CAB4141525.1"/>
    <property type="molecule type" value="Genomic_DNA"/>
</dbReference>
<reference evidence="1" key="1">
    <citation type="submission" date="2020-04" db="EMBL/GenBank/DDBJ databases">
        <authorList>
            <person name="Chiriac C."/>
            <person name="Salcher M."/>
            <person name="Ghai R."/>
            <person name="Kavagutti S V."/>
        </authorList>
    </citation>
    <scope>NUCLEOTIDE SEQUENCE</scope>
</reference>
<evidence type="ECO:0000313" key="1">
    <source>
        <dbReference type="EMBL" id="CAB4141525.1"/>
    </source>
</evidence>
<protein>
    <submittedName>
        <fullName evidence="1">Uncharacterized protein</fullName>
    </submittedName>
</protein>
<sequence>MKKRSKYKPKGVRLDALNWVLSGLKPVAQVGDALLVLKAKNHSALTEVVQGRGNRDQIDVLIAAMNITEAYAIHGKGKDWLPEIKQGQDALYQMACRGIDNDKFLFRGPEMQAVNLVMDVHDAQLEQSTVKELEQMTAYVTKQIIHRKARAIKTSERQTTQEQMQPA</sequence>
<organism evidence="1">
    <name type="scientific">uncultured Caudovirales phage</name>
    <dbReference type="NCBI Taxonomy" id="2100421"/>
    <lineage>
        <taxon>Viruses</taxon>
        <taxon>Duplodnaviria</taxon>
        <taxon>Heunggongvirae</taxon>
        <taxon>Uroviricota</taxon>
        <taxon>Caudoviricetes</taxon>
        <taxon>Peduoviridae</taxon>
        <taxon>Maltschvirus</taxon>
        <taxon>Maltschvirus maltsch</taxon>
    </lineage>
</organism>